<dbReference type="PANTHER" id="PTHR33116:SF86">
    <property type="entry name" value="REVERSE TRANSCRIPTASE DOMAIN-CONTAINING PROTEIN"/>
    <property type="match status" value="1"/>
</dbReference>
<dbReference type="PANTHER" id="PTHR33116">
    <property type="entry name" value="REVERSE TRANSCRIPTASE ZINC-BINDING DOMAIN-CONTAINING PROTEIN-RELATED-RELATED"/>
    <property type="match status" value="1"/>
</dbReference>
<gene>
    <name evidence="2" type="ORF">Bca52824_068256</name>
</gene>
<protein>
    <recommendedName>
        <fullName evidence="1">RNase H type-1 domain-containing protein</fullName>
    </recommendedName>
</protein>
<dbReference type="InterPro" id="IPR012337">
    <property type="entry name" value="RNaseH-like_sf"/>
</dbReference>
<dbReference type="InterPro" id="IPR036397">
    <property type="entry name" value="RNaseH_sf"/>
</dbReference>
<dbReference type="EMBL" id="JAAMPC010000014">
    <property type="protein sequence ID" value="KAG2261177.1"/>
    <property type="molecule type" value="Genomic_DNA"/>
</dbReference>
<dbReference type="Proteomes" id="UP000886595">
    <property type="component" value="Unassembled WGS sequence"/>
</dbReference>
<proteinExistence type="predicted"/>
<keyword evidence="3" id="KW-1185">Reference proteome</keyword>
<dbReference type="Pfam" id="PF13456">
    <property type="entry name" value="RVT_3"/>
    <property type="match status" value="1"/>
</dbReference>
<dbReference type="Gene3D" id="3.30.420.10">
    <property type="entry name" value="Ribonuclease H-like superfamily/Ribonuclease H"/>
    <property type="match status" value="1"/>
</dbReference>
<feature type="domain" description="RNase H type-1" evidence="1">
    <location>
        <begin position="354"/>
        <end position="475"/>
    </location>
</feature>
<dbReference type="GO" id="GO:0003676">
    <property type="term" value="F:nucleic acid binding"/>
    <property type="evidence" value="ECO:0007669"/>
    <property type="project" value="InterPro"/>
</dbReference>
<comment type="caution">
    <text evidence="2">The sequence shown here is derived from an EMBL/GenBank/DDBJ whole genome shotgun (WGS) entry which is preliminary data.</text>
</comment>
<accession>A0A8X7Q1Y8</accession>
<sequence length="564" mass="64554">MATIFQDYEGVSGQKVNLSKSALTFGKKIPSQTQTQIHNILQIQNTGGCAKYLGLPEQFSRSKVDDFQYVVDQVKAQINPWYTQFLSSAGKEVMIKSVLQAKPVFPMSCFLLPKTICDEINSLLSEFWWGRNDGKRKISWVAWNRMCLPKTEGGMGFRNLFAFNKALLGKQAWRILQNPQSLLSRIYKGRYHRSSTFLQSMNTTQASYGWKSIQIGKELLKKGLSTLIGDGKQTNVWSDSWLPVLPPRTIDYISHDPEMKVSELICQRTNSWNDQVLESILVPGDVVLVKQIRLSRFATQDKLRNHQPIEDIRRAWEANEEWHQNIIFKNVRNLGRNIKSSCWEPPPSGWLKCNFDCSFSRDNEYTGIGWIVRDDKGCFIIAGSAMLHGIKSSLDGEAHAFLYALQNVWIKGWRQVWFEGDSLILTKIINSSGCRMEIDSLLIDIRYWMGLLPDCSLERVNRERNQAADILAKKARDEANLSESGAERSTVSAFGFSHRQGLALSFHLLYLEREQCNAHVFSQSPSSPHAIRNTIDRHMCDRLFHSLRRPQVLQQYSLSCILLC</sequence>
<dbReference type="OrthoDB" id="1732437at2759"/>
<dbReference type="GO" id="GO:0004523">
    <property type="term" value="F:RNA-DNA hybrid ribonuclease activity"/>
    <property type="evidence" value="ECO:0007669"/>
    <property type="project" value="InterPro"/>
</dbReference>
<evidence type="ECO:0000313" key="3">
    <source>
        <dbReference type="Proteomes" id="UP000886595"/>
    </source>
</evidence>
<dbReference type="SUPFAM" id="SSF53098">
    <property type="entry name" value="Ribonuclease H-like"/>
    <property type="match status" value="1"/>
</dbReference>
<dbReference type="CDD" id="cd06222">
    <property type="entry name" value="RNase_H_like"/>
    <property type="match status" value="1"/>
</dbReference>
<dbReference type="AlphaFoldDB" id="A0A8X7Q1Y8"/>
<name>A0A8X7Q1Y8_BRACI</name>
<evidence type="ECO:0000313" key="2">
    <source>
        <dbReference type="EMBL" id="KAG2261177.1"/>
    </source>
</evidence>
<dbReference type="InterPro" id="IPR044730">
    <property type="entry name" value="RNase_H-like_dom_plant"/>
</dbReference>
<organism evidence="2 3">
    <name type="scientific">Brassica carinata</name>
    <name type="common">Ethiopian mustard</name>
    <name type="synonym">Abyssinian cabbage</name>
    <dbReference type="NCBI Taxonomy" id="52824"/>
    <lineage>
        <taxon>Eukaryota</taxon>
        <taxon>Viridiplantae</taxon>
        <taxon>Streptophyta</taxon>
        <taxon>Embryophyta</taxon>
        <taxon>Tracheophyta</taxon>
        <taxon>Spermatophyta</taxon>
        <taxon>Magnoliopsida</taxon>
        <taxon>eudicotyledons</taxon>
        <taxon>Gunneridae</taxon>
        <taxon>Pentapetalae</taxon>
        <taxon>rosids</taxon>
        <taxon>malvids</taxon>
        <taxon>Brassicales</taxon>
        <taxon>Brassicaceae</taxon>
        <taxon>Brassiceae</taxon>
        <taxon>Brassica</taxon>
    </lineage>
</organism>
<evidence type="ECO:0000259" key="1">
    <source>
        <dbReference type="Pfam" id="PF13456"/>
    </source>
</evidence>
<dbReference type="InterPro" id="IPR002156">
    <property type="entry name" value="RNaseH_domain"/>
</dbReference>
<reference evidence="2 3" key="1">
    <citation type="submission" date="2020-02" db="EMBL/GenBank/DDBJ databases">
        <authorList>
            <person name="Ma Q."/>
            <person name="Huang Y."/>
            <person name="Song X."/>
            <person name="Pei D."/>
        </authorList>
    </citation>
    <scope>NUCLEOTIDE SEQUENCE [LARGE SCALE GENOMIC DNA]</scope>
    <source>
        <strain evidence="2">Sxm20200214</strain>
        <tissue evidence="2">Leaf</tissue>
    </source>
</reference>